<keyword evidence="2" id="KW-1185">Reference proteome</keyword>
<comment type="caution">
    <text evidence="1">The sequence shown here is derived from an EMBL/GenBank/DDBJ whole genome shotgun (WGS) entry which is preliminary data.</text>
</comment>
<reference evidence="1 2" key="1">
    <citation type="submission" date="2023-06" db="EMBL/GenBank/DDBJ databases">
        <title>Pelomonas sp. PFR6 16S ribosomal RNA gene Genome sequencing and assembly.</title>
        <authorList>
            <person name="Woo H."/>
        </authorList>
    </citation>
    <scope>NUCLEOTIDE SEQUENCE [LARGE SCALE GENOMIC DNA]</scope>
    <source>
        <strain evidence="1 2">PFR6</strain>
    </source>
</reference>
<name>A0ABT8DT25_9BURK</name>
<evidence type="ECO:0000313" key="1">
    <source>
        <dbReference type="EMBL" id="MDN3920160.1"/>
    </source>
</evidence>
<proteinExistence type="predicted"/>
<dbReference type="Pfam" id="PF11219">
    <property type="entry name" value="DUF3014"/>
    <property type="match status" value="1"/>
</dbReference>
<dbReference type="EMBL" id="JAUHHC010000002">
    <property type="protein sequence ID" value="MDN3920160.1"/>
    <property type="molecule type" value="Genomic_DNA"/>
</dbReference>
<gene>
    <name evidence="1" type="ORF">QWJ38_07690</name>
</gene>
<organism evidence="1 2">
    <name type="scientific">Roseateles violae</name>
    <dbReference type="NCBI Taxonomy" id="3058042"/>
    <lineage>
        <taxon>Bacteria</taxon>
        <taxon>Pseudomonadati</taxon>
        <taxon>Pseudomonadota</taxon>
        <taxon>Betaproteobacteria</taxon>
        <taxon>Burkholderiales</taxon>
        <taxon>Sphaerotilaceae</taxon>
        <taxon>Roseateles</taxon>
    </lineage>
</organism>
<accession>A0ABT8DT25</accession>
<dbReference type="RefSeq" id="WP_290358470.1">
    <property type="nucleotide sequence ID" value="NZ_JAUHHC010000002.1"/>
</dbReference>
<evidence type="ECO:0000313" key="2">
    <source>
        <dbReference type="Proteomes" id="UP001228044"/>
    </source>
</evidence>
<dbReference type="InterPro" id="IPR021382">
    <property type="entry name" value="DUF3014"/>
</dbReference>
<dbReference type="Proteomes" id="UP001228044">
    <property type="component" value="Unassembled WGS sequence"/>
</dbReference>
<sequence length="312" mass="32501">MNLKTRPVAIAAGGVAGLAIVALGWQIARGPGPGAGSVGGLPASSSSASGVVTGVSGATAPAGIVTMASSGKVTPAPAPAASAAPLVPGAAKHPVLPGKAPAILPNEVDAALAQALGGRKQLGSYVYLEPLARRFVASVDGLGNKNAPTTLWLLRPAPKTLALKTDARQAEQHLIDSAANSRRYDKFVRWALALDTHRLLDLYARMYPLLQQSYVELGHPAGHFNDRLIEVIDQMLATPVQRAPLRLRPLAEAPAASGATPRTPRYEFADAELEALSTGQKMLLRVGPQHAARLKIKLKALRQGLLKLGRPS</sequence>
<protein>
    <submittedName>
        <fullName evidence="1">DUF3014 domain-containing protein</fullName>
    </submittedName>
</protein>